<keyword evidence="4" id="KW-0175">Coiled coil</keyword>
<dbReference type="PANTHER" id="PTHR43531:SF14">
    <property type="entry name" value="METHYL-ACCEPTING CHEMOTAXIS PROTEIN I-RELATED"/>
    <property type="match status" value="1"/>
</dbReference>
<comment type="similarity">
    <text evidence="2">Belongs to the methyl-accepting chemotaxis (MCP) protein family.</text>
</comment>
<proteinExistence type="inferred from homology"/>
<dbReference type="InterPro" id="IPR051310">
    <property type="entry name" value="MCP_chemotaxis"/>
</dbReference>
<dbReference type="GeneID" id="24305386"/>
<evidence type="ECO:0000313" key="8">
    <source>
        <dbReference type="EMBL" id="ABV68070.1"/>
    </source>
</evidence>
<evidence type="ECO:0000256" key="3">
    <source>
        <dbReference type="PROSITE-ProRule" id="PRU00284"/>
    </source>
</evidence>
<dbReference type="Pfam" id="PF00015">
    <property type="entry name" value="MCPsignal"/>
    <property type="match status" value="1"/>
</dbReference>
<reference evidence="8 9" key="1">
    <citation type="journal article" date="2007" name="PLoS ONE">
        <title>The complete genome sequence and analysis of the Epsilonproteobacterium Arcobacter butzleri.</title>
        <authorList>
            <person name="Miller W.G."/>
            <person name="Parker C.T."/>
            <person name="Rubenfield M."/>
            <person name="Mendz G.L."/>
            <person name="Woesten M.M.S.M."/>
            <person name="Ussery D.W."/>
            <person name="Stolz J.F."/>
            <person name="Binnewies T.T."/>
            <person name="Hallin P.F."/>
            <person name="Wang G."/>
            <person name="Malek J.A."/>
            <person name="Rogosin A."/>
            <person name="Stanker L.H."/>
            <person name="Mandrell R.E."/>
        </authorList>
    </citation>
    <scope>NUCLEOTIDE SEQUENCE [LARGE SCALE GENOMIC DNA]</scope>
    <source>
        <strain evidence="8 9">RM4018</strain>
    </source>
</reference>
<gene>
    <name evidence="8" type="ordered locus">Abu_1830</name>
</gene>
<organism evidence="8 9">
    <name type="scientific">Aliarcobacter butzleri (strain RM4018)</name>
    <name type="common">Arcobacter butzleri</name>
    <dbReference type="NCBI Taxonomy" id="367737"/>
    <lineage>
        <taxon>Bacteria</taxon>
        <taxon>Pseudomonadati</taxon>
        <taxon>Campylobacterota</taxon>
        <taxon>Epsilonproteobacteria</taxon>
        <taxon>Campylobacterales</taxon>
        <taxon>Arcobacteraceae</taxon>
        <taxon>Aliarcobacter</taxon>
    </lineage>
</organism>
<dbReference type="SUPFAM" id="SSF58104">
    <property type="entry name" value="Methyl-accepting chemotaxis protein (MCP) signaling domain"/>
    <property type="match status" value="1"/>
</dbReference>
<feature type="coiled-coil region" evidence="4">
    <location>
        <begin position="436"/>
        <end position="463"/>
    </location>
</feature>
<dbReference type="Pfam" id="PF22673">
    <property type="entry name" value="MCP-like_PDC_1"/>
    <property type="match status" value="1"/>
</dbReference>
<dbReference type="GO" id="GO:0004888">
    <property type="term" value="F:transmembrane signaling receptor activity"/>
    <property type="evidence" value="ECO:0007669"/>
    <property type="project" value="TreeGrafter"/>
</dbReference>
<dbReference type="CDD" id="cd11386">
    <property type="entry name" value="MCP_signal"/>
    <property type="match status" value="1"/>
</dbReference>
<keyword evidence="9" id="KW-1185">Reference proteome</keyword>
<dbReference type="CDD" id="cd12912">
    <property type="entry name" value="PDC2_MCP_like"/>
    <property type="match status" value="1"/>
</dbReference>
<accession>A8EVU7</accession>
<dbReference type="eggNOG" id="COG0840">
    <property type="taxonomic scope" value="Bacteria"/>
</dbReference>
<keyword evidence="6" id="KW-1133">Transmembrane helix</keyword>
<dbReference type="GO" id="GO:0007165">
    <property type="term" value="P:signal transduction"/>
    <property type="evidence" value="ECO:0007669"/>
    <property type="project" value="UniProtKB-KW"/>
</dbReference>
<protein>
    <submittedName>
        <fullName evidence="8">Methyl-accepting chemotaxis protein</fullName>
    </submittedName>
</protein>
<dbReference type="HOGENOM" id="CLU_000445_107_12_7"/>
<keyword evidence="6" id="KW-0812">Transmembrane</keyword>
<feature type="transmembrane region" description="Helical" evidence="6">
    <location>
        <begin position="320"/>
        <end position="340"/>
    </location>
</feature>
<name>A8EVU7_ALIB4</name>
<dbReference type="Gene3D" id="3.30.450.20">
    <property type="entry name" value="PAS domain"/>
    <property type="match status" value="2"/>
</dbReference>
<feature type="region of interest" description="Disordered" evidence="5">
    <location>
        <begin position="754"/>
        <end position="794"/>
    </location>
</feature>
<dbReference type="SMART" id="SM00283">
    <property type="entry name" value="MA"/>
    <property type="match status" value="1"/>
</dbReference>
<keyword evidence="1" id="KW-0488">Methylation</keyword>
<dbReference type="Proteomes" id="UP000001136">
    <property type="component" value="Chromosome"/>
</dbReference>
<keyword evidence="6" id="KW-0472">Membrane</keyword>
<feature type="compositionally biased region" description="Basic and acidic residues" evidence="5">
    <location>
        <begin position="754"/>
        <end position="772"/>
    </location>
</feature>
<dbReference type="STRING" id="367737.Abu_1830"/>
<dbReference type="EMBL" id="CP000361">
    <property type="protein sequence ID" value="ABV68070.1"/>
    <property type="molecule type" value="Genomic_DNA"/>
</dbReference>
<feature type="domain" description="Methyl-accepting transducer" evidence="7">
    <location>
        <begin position="502"/>
        <end position="731"/>
    </location>
</feature>
<evidence type="ECO:0000256" key="4">
    <source>
        <dbReference type="SAM" id="Coils"/>
    </source>
</evidence>
<evidence type="ECO:0000313" key="9">
    <source>
        <dbReference type="Proteomes" id="UP000001136"/>
    </source>
</evidence>
<dbReference type="KEGG" id="abu:Abu_1830"/>
<dbReference type="CDD" id="cd12913">
    <property type="entry name" value="PDC1_MCP_like"/>
    <property type="match status" value="1"/>
</dbReference>
<dbReference type="PANTHER" id="PTHR43531">
    <property type="entry name" value="PROTEIN ICFG"/>
    <property type="match status" value="1"/>
</dbReference>
<dbReference type="GO" id="GO:0006935">
    <property type="term" value="P:chemotaxis"/>
    <property type="evidence" value="ECO:0007669"/>
    <property type="project" value="TreeGrafter"/>
</dbReference>
<evidence type="ECO:0000256" key="1">
    <source>
        <dbReference type="ARBA" id="ARBA00022481"/>
    </source>
</evidence>
<evidence type="ECO:0000256" key="6">
    <source>
        <dbReference type="SAM" id="Phobius"/>
    </source>
</evidence>
<dbReference type="InterPro" id="IPR004089">
    <property type="entry name" value="MCPsignal_dom"/>
</dbReference>
<evidence type="ECO:0000256" key="5">
    <source>
        <dbReference type="SAM" id="MobiDB-lite"/>
    </source>
</evidence>
<dbReference type="Gene3D" id="1.10.287.950">
    <property type="entry name" value="Methyl-accepting chemotaxis protein"/>
    <property type="match status" value="1"/>
</dbReference>
<dbReference type="GO" id="GO:0005886">
    <property type="term" value="C:plasma membrane"/>
    <property type="evidence" value="ECO:0007669"/>
    <property type="project" value="TreeGrafter"/>
</dbReference>
<keyword evidence="3" id="KW-0807">Transducer</keyword>
<evidence type="ECO:0000259" key="7">
    <source>
        <dbReference type="PROSITE" id="PS50111"/>
    </source>
</evidence>
<dbReference type="PROSITE" id="PS50111">
    <property type="entry name" value="CHEMOTAXIS_TRANSDUC_2"/>
    <property type="match status" value="1"/>
</dbReference>
<sequence length="794" mass="88869">MKNLNFGTKLLLILVSITVLSLSIMSYIISSNAFSALEKESQKYVNEVSKSSTLELSSILDKAFTVTNDIANKYKIALEYDEKLSEEGTINYFKSLLSQNFFIKGAFFTFENGELLYKKYDGTINKEFYTQKNGYFQPYVSRKDENTFNINILDEWNVNNSWVKIALDKKDIAITKPYIYEDVLMITISKPIFYKEKIVGVVGIDISLDFLIKQMKQIKIFETGYATLIDSYGVIISHPEIKNINKNIKDVTSNESILDAIEKGKKGEVFSYFSKNLRTNSDSYNFVYPVQFGDTKYYWSFVVSAPQDEYLKEAYFIRNFSFISGLCSLLVMIATILFNVKILNKNLLVIRDGILSFFSYLNRESSKAELINLDSKDEFGQMAKVVNENIVKTQKGIEEDRKLIDETIAVLGEFEQGDLCQRLNLSVSNPALMQLKEVLNNMASNLENNIDNVLKVLEQYSNYNYLNKIDQKGLKEHLLKLASGVNNLGDSITQMLIDNKTNGLTLGKSSSELLLNVDKLNLSSNEAAASLEETAAALEEITSNVRNNTQNIAQMAKLSSEVTKLANDGENFANQTTVAMDEINNQVNLVNEAISIIDNIAFQTNILSLNAAVEAATAGEAGKGFAVVAQEVRNLASRSAEAAQDIKTIVENATIKANQGKSIATNMIGGYKELNHSISQTINLINDIQNASKEQLSGIEQINDAVTQLDRQTQQNASIATQTQDIAIVADEIAKLVVSDVDAKEFVGKDKVKGKDINKNKELNNNQKEKSLDSPFINKKSSKRSEQSDEWENF</sequence>
<evidence type="ECO:0000256" key="2">
    <source>
        <dbReference type="ARBA" id="ARBA00029447"/>
    </source>
</evidence>
<dbReference type="AlphaFoldDB" id="A8EVU7"/>
<dbReference type="RefSeq" id="WP_012147785.1">
    <property type="nucleotide sequence ID" value="NC_009850.1"/>
</dbReference>